<keyword evidence="5" id="KW-1185">Reference proteome</keyword>
<accession>A0ABT1VYR0</accession>
<dbReference type="PANTHER" id="PTHR31223">
    <property type="entry name" value="LOG FAMILY PROTEIN YJL055W"/>
    <property type="match status" value="1"/>
</dbReference>
<evidence type="ECO:0000313" key="5">
    <source>
        <dbReference type="Proteomes" id="UP001524547"/>
    </source>
</evidence>
<dbReference type="Proteomes" id="UP001524547">
    <property type="component" value="Unassembled WGS sequence"/>
</dbReference>
<sequence length="195" mass="21051">MSSRFQAVAVFCGSRFGHDPAFREAAAFLGQGIARHGWRLIYGGGHVGLMGEVADAVLRAGGQVSGVIPHFLSSREVMHERVSDLEITDSMHARKQSMYAQSDAFLVLPGGLGTFDEFFEVLTWRQLRLHDKPILVIDVAGWGRELVAVVDAAIERGFAEPGARELFTLVGDVSEALAALEAHVPAVQEGDPALL</sequence>
<evidence type="ECO:0000256" key="2">
    <source>
        <dbReference type="ARBA" id="ARBA00006763"/>
    </source>
</evidence>
<organism evidence="4 5">
    <name type="scientific">Rhizosaccharibacter radicis</name>
    <dbReference type="NCBI Taxonomy" id="2782605"/>
    <lineage>
        <taxon>Bacteria</taxon>
        <taxon>Pseudomonadati</taxon>
        <taxon>Pseudomonadota</taxon>
        <taxon>Alphaproteobacteria</taxon>
        <taxon>Acetobacterales</taxon>
        <taxon>Acetobacteraceae</taxon>
        <taxon>Rhizosaccharibacter</taxon>
    </lineage>
</organism>
<dbReference type="SUPFAM" id="SSF102405">
    <property type="entry name" value="MCP/YpsA-like"/>
    <property type="match status" value="1"/>
</dbReference>
<protein>
    <recommendedName>
        <fullName evidence="3">Cytokinin riboside 5'-monophosphate phosphoribohydrolase</fullName>
        <ecNumber evidence="3">3.2.2.n1</ecNumber>
    </recommendedName>
</protein>
<dbReference type="NCBIfam" id="TIGR00730">
    <property type="entry name" value="Rossman fold protein, TIGR00730 family"/>
    <property type="match status" value="1"/>
</dbReference>
<evidence type="ECO:0000256" key="3">
    <source>
        <dbReference type="RuleBase" id="RU363015"/>
    </source>
</evidence>
<dbReference type="RefSeq" id="WP_422920217.1">
    <property type="nucleotide sequence ID" value="NZ_JAMZEJ010000006.1"/>
</dbReference>
<evidence type="ECO:0000256" key="1">
    <source>
        <dbReference type="ARBA" id="ARBA00000274"/>
    </source>
</evidence>
<reference evidence="4 5" key="1">
    <citation type="submission" date="2022-06" db="EMBL/GenBank/DDBJ databases">
        <title>Rhizosaccharibacter gen. nov. sp. nov. KSS12, endophytic bacteria isolated from sugarcane.</title>
        <authorList>
            <person name="Pitiwittayakul N."/>
        </authorList>
    </citation>
    <scope>NUCLEOTIDE SEQUENCE [LARGE SCALE GENOMIC DNA]</scope>
    <source>
        <strain evidence="4 5">KSS12</strain>
    </source>
</reference>
<keyword evidence="3" id="KW-0203">Cytokinin biosynthesis</keyword>
<dbReference type="EMBL" id="JAMZEJ010000006">
    <property type="protein sequence ID" value="MCQ8241478.1"/>
    <property type="molecule type" value="Genomic_DNA"/>
</dbReference>
<dbReference type="InterPro" id="IPR005269">
    <property type="entry name" value="LOG"/>
</dbReference>
<dbReference type="Pfam" id="PF03641">
    <property type="entry name" value="Lysine_decarbox"/>
    <property type="match status" value="1"/>
</dbReference>
<gene>
    <name evidence="4" type="ORF">NFI88_11590</name>
</gene>
<comment type="similarity">
    <text evidence="2 3">Belongs to the LOG family.</text>
</comment>
<dbReference type="EC" id="3.2.2.n1" evidence="3"/>
<comment type="catalytic activity">
    <reaction evidence="1">
        <text>AMP + H2O = D-ribose 5-phosphate + adenine</text>
        <dbReference type="Rhea" id="RHEA:20129"/>
        <dbReference type="ChEBI" id="CHEBI:15377"/>
        <dbReference type="ChEBI" id="CHEBI:16708"/>
        <dbReference type="ChEBI" id="CHEBI:78346"/>
        <dbReference type="ChEBI" id="CHEBI:456215"/>
        <dbReference type="EC" id="3.2.2.4"/>
    </reaction>
</comment>
<evidence type="ECO:0000313" key="4">
    <source>
        <dbReference type="EMBL" id="MCQ8241478.1"/>
    </source>
</evidence>
<dbReference type="PANTHER" id="PTHR31223:SF70">
    <property type="entry name" value="LOG FAMILY PROTEIN YJL055W"/>
    <property type="match status" value="1"/>
</dbReference>
<dbReference type="Gene3D" id="3.40.50.450">
    <property type="match status" value="1"/>
</dbReference>
<dbReference type="InterPro" id="IPR031100">
    <property type="entry name" value="LOG_fam"/>
</dbReference>
<keyword evidence="3" id="KW-0378">Hydrolase</keyword>
<name>A0ABT1VYR0_9PROT</name>
<comment type="caution">
    <text evidence="4">The sequence shown here is derived from an EMBL/GenBank/DDBJ whole genome shotgun (WGS) entry which is preliminary data.</text>
</comment>
<proteinExistence type="inferred from homology"/>